<feature type="non-terminal residue" evidence="14">
    <location>
        <position position="681"/>
    </location>
</feature>
<dbReference type="EMBL" id="CADCXU010010233">
    <property type="protein sequence ID" value="CAB0000969.1"/>
    <property type="molecule type" value="Genomic_DNA"/>
</dbReference>
<dbReference type="AlphaFoldDB" id="A0A6H5GG63"/>
<evidence type="ECO:0000256" key="4">
    <source>
        <dbReference type="ARBA" id="ARBA00022490"/>
    </source>
</evidence>
<keyword evidence="6" id="KW-0597">Phosphoprotein</keyword>
<comment type="subcellular location">
    <subcellularLocation>
        <location evidence="2">Cytoplasm</location>
    </subcellularLocation>
</comment>
<keyword evidence="4" id="KW-0963">Cytoplasm</keyword>
<organism evidence="14 15">
    <name type="scientific">Nesidiocoris tenuis</name>
    <dbReference type="NCBI Taxonomy" id="355587"/>
    <lineage>
        <taxon>Eukaryota</taxon>
        <taxon>Metazoa</taxon>
        <taxon>Ecdysozoa</taxon>
        <taxon>Arthropoda</taxon>
        <taxon>Hexapoda</taxon>
        <taxon>Insecta</taxon>
        <taxon>Pterygota</taxon>
        <taxon>Neoptera</taxon>
        <taxon>Paraneoptera</taxon>
        <taxon>Hemiptera</taxon>
        <taxon>Heteroptera</taxon>
        <taxon>Panheteroptera</taxon>
        <taxon>Cimicomorpha</taxon>
        <taxon>Miridae</taxon>
        <taxon>Dicyphina</taxon>
        <taxon>Nesidiocoris</taxon>
    </lineage>
</organism>
<evidence type="ECO:0008006" key="16">
    <source>
        <dbReference type="Google" id="ProtNLM"/>
    </source>
</evidence>
<dbReference type="InterPro" id="IPR036900">
    <property type="entry name" value="A-D-PHexomutase_C_sf"/>
</dbReference>
<dbReference type="InterPro" id="IPR005846">
    <property type="entry name" value="A-D-PHexomutase_a/b/a-III"/>
</dbReference>
<evidence type="ECO:0000256" key="9">
    <source>
        <dbReference type="ARBA" id="ARBA00023235"/>
    </source>
</evidence>
<feature type="domain" description="Alpha-D-phosphohexomutase alpha/beta/alpha" evidence="12">
    <location>
        <begin position="214"/>
        <end position="319"/>
    </location>
</feature>
<evidence type="ECO:0000256" key="6">
    <source>
        <dbReference type="ARBA" id="ARBA00022553"/>
    </source>
</evidence>
<evidence type="ECO:0000256" key="3">
    <source>
        <dbReference type="ARBA" id="ARBA00010231"/>
    </source>
</evidence>
<evidence type="ECO:0000256" key="7">
    <source>
        <dbReference type="ARBA" id="ARBA00022723"/>
    </source>
</evidence>
<evidence type="ECO:0000259" key="12">
    <source>
        <dbReference type="Pfam" id="PF02879"/>
    </source>
</evidence>
<comment type="cofactor">
    <cofactor evidence="1">
        <name>Mg(2+)</name>
        <dbReference type="ChEBI" id="CHEBI:18420"/>
    </cofactor>
</comment>
<keyword evidence="15" id="KW-1185">Reference proteome</keyword>
<gene>
    <name evidence="14" type="ORF">NTEN_LOCUS6756</name>
</gene>
<keyword evidence="10" id="KW-0119">Carbohydrate metabolism</keyword>
<dbReference type="GO" id="GO:0006006">
    <property type="term" value="P:glucose metabolic process"/>
    <property type="evidence" value="ECO:0007669"/>
    <property type="project" value="UniProtKB-KW"/>
</dbReference>
<dbReference type="SUPFAM" id="SSF55957">
    <property type="entry name" value="Phosphoglucomutase, C-terminal domain"/>
    <property type="match status" value="1"/>
</dbReference>
<dbReference type="PANTHER" id="PTHR45745:SF1">
    <property type="entry name" value="PHOSPHOGLUCOMUTASE 2B-RELATED"/>
    <property type="match status" value="1"/>
</dbReference>
<dbReference type="InterPro" id="IPR005844">
    <property type="entry name" value="A-D-PHexomutase_a/b/a-I"/>
</dbReference>
<evidence type="ECO:0000256" key="1">
    <source>
        <dbReference type="ARBA" id="ARBA00001946"/>
    </source>
</evidence>
<evidence type="ECO:0000256" key="8">
    <source>
        <dbReference type="ARBA" id="ARBA00022842"/>
    </source>
</evidence>
<name>A0A6H5GG63_9HEMI</name>
<dbReference type="Pfam" id="PF02879">
    <property type="entry name" value="PGM_PMM_II"/>
    <property type="match status" value="1"/>
</dbReference>
<dbReference type="SUPFAM" id="SSF53738">
    <property type="entry name" value="Phosphoglucomutase, first 3 domains"/>
    <property type="match status" value="3"/>
</dbReference>
<evidence type="ECO:0000259" key="11">
    <source>
        <dbReference type="Pfam" id="PF02878"/>
    </source>
</evidence>
<dbReference type="FunFam" id="3.40.120.10:FF:000035">
    <property type="entry name" value="Pgm3p"/>
    <property type="match status" value="1"/>
</dbReference>
<keyword evidence="7" id="KW-0479">Metal-binding</keyword>
<keyword evidence="9" id="KW-0413">Isomerase</keyword>
<dbReference type="Proteomes" id="UP000479000">
    <property type="component" value="Unassembled WGS sequence"/>
</dbReference>
<feature type="domain" description="Alpha-D-phosphohexomutase alpha/beta/alpha" evidence="11">
    <location>
        <begin position="50"/>
        <end position="187"/>
    </location>
</feature>
<dbReference type="OrthoDB" id="8300170at2759"/>
<dbReference type="InterPro" id="IPR005841">
    <property type="entry name" value="Alpha-D-phosphohexomutase_SF"/>
</dbReference>
<evidence type="ECO:0000259" key="13">
    <source>
        <dbReference type="Pfam" id="PF02880"/>
    </source>
</evidence>
<dbReference type="GO" id="GO:0005737">
    <property type="term" value="C:cytoplasm"/>
    <property type="evidence" value="ECO:0007669"/>
    <property type="project" value="UniProtKB-SubCell"/>
</dbReference>
<dbReference type="GO" id="GO:0006166">
    <property type="term" value="P:purine ribonucleoside salvage"/>
    <property type="evidence" value="ECO:0007669"/>
    <property type="project" value="TreeGrafter"/>
</dbReference>
<dbReference type="Pfam" id="PF02878">
    <property type="entry name" value="PGM_PMM_I"/>
    <property type="match status" value="1"/>
</dbReference>
<dbReference type="InterPro" id="IPR005845">
    <property type="entry name" value="A-D-PHexomutase_a/b/a-II"/>
</dbReference>
<sequence>MSVITGNEELDRRLEDWKSWNKDSGAQKEVETLIASNNVAKLESMFLERIQFGTAGLRGRMGPGFSQMNDLVIIQTAQGLVEYLKKTHQGSAFSVVVGYDGRYNSKKWAQISSSIFLRAGARVYLFSDVCPTPFVPFGVNKYAAAAGVMVTASHNPKEDNGYKVYWDNGAQIIPPHDKGISNSIDENLVPEEESWKIISDSDMLVDPLEELTEDYLSKLSSNLVKSSMNSLVPVSLTYTAMHGVGYPFIVKAFKMAALKEPIPVVEQITPDPDFPTVVFPNPEEGKSALDLAIKTADANGSPIILANDPDADRLAIAEKAEDGAWKVFTGNEIGALLCWWLIHAFKMRHPSRSYWNNFTMSSTVSSKIVRTISVTEGLSFEETLTGFKWMGNRAHALRNSGKQVLFAFEEAIGFMCRDTVLDKDGVSAAVHAGELIAFLYSRKETLAGRLKRIYEEYGQHLSKNSYFICHDPVTIKSIFHRLNHFNGGDENTFPEHILDGKYKIIAVRDLHTGYDSTKADSKATLPTSKSSYMVTFTFENGLVATLRTSGTEPKLKYYTELCSSPVNTTQMFALMSSAISSRSGCRTHLSLVKRREAGGGPRQPPPVSPSLDVGRSVYHRPFGSRRAENLRISSHRLENFLQNFRKNEALYCLRGIYELSVEESHIRAACTSAFIGLGCIR</sequence>
<dbReference type="PROSITE" id="PS00710">
    <property type="entry name" value="PGM_PMM"/>
    <property type="match status" value="1"/>
</dbReference>
<evidence type="ECO:0000313" key="14">
    <source>
        <dbReference type="EMBL" id="CAB0000969.1"/>
    </source>
</evidence>
<proteinExistence type="inferred from homology"/>
<dbReference type="GO" id="GO:0000287">
    <property type="term" value="F:magnesium ion binding"/>
    <property type="evidence" value="ECO:0007669"/>
    <property type="project" value="InterPro"/>
</dbReference>
<dbReference type="InterPro" id="IPR016055">
    <property type="entry name" value="A-D-PHexomutase_a/b/a-I/II/III"/>
</dbReference>
<dbReference type="GO" id="GO:0005634">
    <property type="term" value="C:nucleus"/>
    <property type="evidence" value="ECO:0007669"/>
    <property type="project" value="TreeGrafter"/>
</dbReference>
<dbReference type="PRINTS" id="PR00509">
    <property type="entry name" value="PGMPMM"/>
</dbReference>
<dbReference type="CDD" id="cd05799">
    <property type="entry name" value="PGM2"/>
    <property type="match status" value="1"/>
</dbReference>
<keyword evidence="8" id="KW-0460">Magnesium</keyword>
<evidence type="ECO:0000256" key="5">
    <source>
        <dbReference type="ARBA" id="ARBA00022526"/>
    </source>
</evidence>
<reference evidence="14 15" key="1">
    <citation type="submission" date="2020-02" db="EMBL/GenBank/DDBJ databases">
        <authorList>
            <person name="Ferguson B K."/>
        </authorList>
    </citation>
    <scope>NUCLEOTIDE SEQUENCE [LARGE SCALE GENOMIC DNA]</scope>
</reference>
<dbReference type="GO" id="GO:0008973">
    <property type="term" value="F:phosphopentomutase activity"/>
    <property type="evidence" value="ECO:0007669"/>
    <property type="project" value="TreeGrafter"/>
</dbReference>
<accession>A0A6H5GG63</accession>
<dbReference type="PANTHER" id="PTHR45745">
    <property type="entry name" value="PHOSPHOMANNOMUTASE 45A"/>
    <property type="match status" value="1"/>
</dbReference>
<keyword evidence="5" id="KW-0313">Glucose metabolism</keyword>
<dbReference type="Pfam" id="PF02880">
    <property type="entry name" value="PGM_PMM_III"/>
    <property type="match status" value="1"/>
</dbReference>
<comment type="similarity">
    <text evidence="3">Belongs to the phosphohexose mutase family.</text>
</comment>
<dbReference type="Gene3D" id="3.40.120.10">
    <property type="entry name" value="Alpha-D-Glucose-1,6-Bisphosphate, subunit A, domain 3"/>
    <property type="match status" value="3"/>
</dbReference>
<evidence type="ECO:0000313" key="15">
    <source>
        <dbReference type="Proteomes" id="UP000479000"/>
    </source>
</evidence>
<evidence type="ECO:0000256" key="10">
    <source>
        <dbReference type="ARBA" id="ARBA00023277"/>
    </source>
</evidence>
<dbReference type="InterPro" id="IPR016066">
    <property type="entry name" value="A-D-PHexomutase_CS"/>
</dbReference>
<evidence type="ECO:0000256" key="2">
    <source>
        <dbReference type="ARBA" id="ARBA00004496"/>
    </source>
</evidence>
<protein>
    <recommendedName>
        <fullName evidence="16">Phosphoglucomutase-2</fullName>
    </recommendedName>
</protein>
<feature type="domain" description="Alpha-D-phosphohexomutase alpha/beta/alpha" evidence="13">
    <location>
        <begin position="330"/>
        <end position="457"/>
    </location>
</feature>